<accession>A0ABV1URC2</accession>
<name>A0ABV1URC2_9ACTN</name>
<dbReference type="RefSeq" id="WP_351975482.1">
    <property type="nucleotide sequence ID" value="NZ_JBEPBX010000005.1"/>
</dbReference>
<reference evidence="2 3" key="1">
    <citation type="submission" date="2024-06" db="EMBL/GenBank/DDBJ databases">
        <title>The Natural Products Discovery Center: Release of the First 8490 Sequenced Strains for Exploring Actinobacteria Biosynthetic Diversity.</title>
        <authorList>
            <person name="Kalkreuter E."/>
            <person name="Kautsar S.A."/>
            <person name="Yang D."/>
            <person name="Bader C.D."/>
            <person name="Teijaro C.N."/>
            <person name="Fluegel L."/>
            <person name="Davis C.M."/>
            <person name="Simpson J.R."/>
            <person name="Lauterbach L."/>
            <person name="Steele A.D."/>
            <person name="Gui C."/>
            <person name="Meng S."/>
            <person name="Li G."/>
            <person name="Viehrig K."/>
            <person name="Ye F."/>
            <person name="Su P."/>
            <person name="Kiefer A.F."/>
            <person name="Nichols A."/>
            <person name="Cepeda A.J."/>
            <person name="Yan W."/>
            <person name="Fan B."/>
            <person name="Jiang Y."/>
            <person name="Adhikari A."/>
            <person name="Zheng C.-J."/>
            <person name="Schuster L."/>
            <person name="Cowan T.M."/>
            <person name="Smanski M.J."/>
            <person name="Chevrette M.G."/>
            <person name="De Carvalho L.P.S."/>
            <person name="Shen B."/>
        </authorList>
    </citation>
    <scope>NUCLEOTIDE SEQUENCE [LARGE SCALE GENOMIC DNA]</scope>
    <source>
        <strain evidence="2 3">NPDC000837</strain>
    </source>
</reference>
<comment type="caution">
    <text evidence="2">The sequence shown here is derived from an EMBL/GenBank/DDBJ whole genome shotgun (WGS) entry which is preliminary data.</text>
</comment>
<gene>
    <name evidence="2" type="ORF">ABT276_08190</name>
</gene>
<dbReference type="SMART" id="SM00871">
    <property type="entry name" value="AraC_E_bind"/>
    <property type="match status" value="1"/>
</dbReference>
<protein>
    <submittedName>
        <fullName evidence="2">GyrI-like domain-containing protein</fullName>
    </submittedName>
</protein>
<evidence type="ECO:0000259" key="1">
    <source>
        <dbReference type="SMART" id="SM00871"/>
    </source>
</evidence>
<feature type="domain" description="AraC effector-binding" evidence="1">
    <location>
        <begin position="8"/>
        <end position="168"/>
    </location>
</feature>
<organism evidence="2 3">
    <name type="scientific">Streptomyces xantholiticus</name>
    <dbReference type="NCBI Taxonomy" id="68285"/>
    <lineage>
        <taxon>Bacteria</taxon>
        <taxon>Bacillati</taxon>
        <taxon>Actinomycetota</taxon>
        <taxon>Actinomycetes</taxon>
        <taxon>Kitasatosporales</taxon>
        <taxon>Streptomycetaceae</taxon>
        <taxon>Streptomyces</taxon>
    </lineage>
</organism>
<evidence type="ECO:0000313" key="3">
    <source>
        <dbReference type="Proteomes" id="UP001445472"/>
    </source>
</evidence>
<dbReference type="Proteomes" id="UP001445472">
    <property type="component" value="Unassembled WGS sequence"/>
</dbReference>
<dbReference type="InterPro" id="IPR029442">
    <property type="entry name" value="GyrI-like"/>
</dbReference>
<keyword evidence="3" id="KW-1185">Reference proteome</keyword>
<dbReference type="InterPro" id="IPR010499">
    <property type="entry name" value="AraC_E-bd"/>
</dbReference>
<dbReference type="SUPFAM" id="SSF55136">
    <property type="entry name" value="Probable bacterial effector-binding domain"/>
    <property type="match status" value="1"/>
</dbReference>
<dbReference type="Pfam" id="PF06445">
    <property type="entry name" value="GyrI-like"/>
    <property type="match status" value="1"/>
</dbReference>
<dbReference type="EMBL" id="JBEPBX010000005">
    <property type="protein sequence ID" value="MER6613345.1"/>
    <property type="molecule type" value="Genomic_DNA"/>
</dbReference>
<dbReference type="InterPro" id="IPR011256">
    <property type="entry name" value="Reg_factor_effector_dom_sf"/>
</dbReference>
<dbReference type="Gene3D" id="3.20.80.10">
    <property type="entry name" value="Regulatory factor, effector binding domain"/>
    <property type="match status" value="1"/>
</dbReference>
<evidence type="ECO:0000313" key="2">
    <source>
        <dbReference type="EMBL" id="MER6613345.1"/>
    </source>
</evidence>
<sequence length="169" mass="18801">MSNCTEEIRPVVVERDEQLYAYIRGSVRMNAFAVIADRLPELVNWLAGNGTEFAGAPFFRYNTVDMDGESVVEAGLPVTAAPEPEGDIGVAVLPPGRYATVTHTGHPDQLFGVVAAMREWAAREGLEWDMTVVDGVEHWTCRTESYLTDPRVQPDMSQWEIQLAFRLAD</sequence>
<proteinExistence type="predicted"/>